<dbReference type="SMART" id="SM00304">
    <property type="entry name" value="HAMP"/>
    <property type="match status" value="1"/>
</dbReference>
<evidence type="ECO:0000259" key="6">
    <source>
        <dbReference type="PROSITE" id="PS50885"/>
    </source>
</evidence>
<dbReference type="OrthoDB" id="9765597at2"/>
<dbReference type="GO" id="GO:0004888">
    <property type="term" value="F:transmembrane signaling receptor activity"/>
    <property type="evidence" value="ECO:0007669"/>
    <property type="project" value="TreeGrafter"/>
</dbReference>
<evidence type="ECO:0000259" key="5">
    <source>
        <dbReference type="PROSITE" id="PS50111"/>
    </source>
</evidence>
<dbReference type="Gene3D" id="6.10.340.10">
    <property type="match status" value="1"/>
</dbReference>
<evidence type="ECO:0000256" key="1">
    <source>
        <dbReference type="ARBA" id="ARBA00022481"/>
    </source>
</evidence>
<dbReference type="GO" id="GO:0006935">
    <property type="term" value="P:chemotaxis"/>
    <property type="evidence" value="ECO:0007669"/>
    <property type="project" value="UniProtKB-KW"/>
</dbReference>
<dbReference type="Proteomes" id="UP000093281">
    <property type="component" value="Unassembled WGS sequence"/>
</dbReference>
<comment type="similarity">
    <text evidence="2">Belongs to the methyl-accepting chemotaxis (MCP) protein family.</text>
</comment>
<dbReference type="Gene3D" id="1.20.120.30">
    <property type="entry name" value="Aspartate receptor, ligand-binding domain"/>
    <property type="match status" value="1"/>
</dbReference>
<dbReference type="InterPro" id="IPR051310">
    <property type="entry name" value="MCP_chemotaxis"/>
</dbReference>
<accession>A0A1C0B6P6</accession>
<dbReference type="Pfam" id="PF00015">
    <property type="entry name" value="MCPsignal"/>
    <property type="match status" value="1"/>
</dbReference>
<dbReference type="RefSeq" id="WP_066184067.1">
    <property type="nucleotide sequence ID" value="NZ_LCUJ01000003.1"/>
</dbReference>
<dbReference type="PROSITE" id="PS50111">
    <property type="entry name" value="CHEMOTAXIS_TRANSDUC_2"/>
    <property type="match status" value="1"/>
</dbReference>
<dbReference type="GO" id="GO:0005886">
    <property type="term" value="C:plasma membrane"/>
    <property type="evidence" value="ECO:0007669"/>
    <property type="project" value="TreeGrafter"/>
</dbReference>
<evidence type="ECO:0000313" key="7">
    <source>
        <dbReference type="EMBL" id="OCL99275.1"/>
    </source>
</evidence>
<dbReference type="PANTHER" id="PTHR43531">
    <property type="entry name" value="PROTEIN ICFG"/>
    <property type="match status" value="1"/>
</dbReference>
<dbReference type="InterPro" id="IPR029150">
    <property type="entry name" value="dCache_3"/>
</dbReference>
<dbReference type="PROSITE" id="PS50885">
    <property type="entry name" value="HAMP"/>
    <property type="match status" value="1"/>
</dbReference>
<keyword evidence="3" id="KW-0807">Transducer</keyword>
<feature type="transmembrane region" description="Helical" evidence="4">
    <location>
        <begin position="12"/>
        <end position="29"/>
    </location>
</feature>
<evidence type="ECO:0000313" key="9">
    <source>
        <dbReference type="Proteomes" id="UP000093281"/>
    </source>
</evidence>
<dbReference type="Pfam" id="PF00672">
    <property type="entry name" value="HAMP"/>
    <property type="match status" value="1"/>
</dbReference>
<evidence type="ECO:0000256" key="2">
    <source>
        <dbReference type="ARBA" id="ARBA00029447"/>
    </source>
</evidence>
<dbReference type="Pfam" id="PF14827">
    <property type="entry name" value="dCache_3"/>
    <property type="match status" value="1"/>
</dbReference>
<dbReference type="SUPFAM" id="SSF58104">
    <property type="entry name" value="Methyl-accepting chemotaxis protein (MCP) signaling domain"/>
    <property type="match status" value="1"/>
</dbReference>
<dbReference type="Pfam" id="PF13682">
    <property type="entry name" value="CZB"/>
    <property type="match status" value="1"/>
</dbReference>
<evidence type="ECO:0000256" key="4">
    <source>
        <dbReference type="SAM" id="Phobius"/>
    </source>
</evidence>
<dbReference type="STRING" id="544718.AAX25_01369"/>
<gene>
    <name evidence="7" type="primary">tap_7</name>
    <name evidence="7" type="ORF">AAX29_01087</name>
    <name evidence="8" type="ORF">FE246_05400</name>
</gene>
<sequence length="845" mass="93727">MKKTTINLRFTLINLFFTLLALVIGYLILNSYKNSLENNIYEGVVKDLRNLNDIRVGSKLDVGISNAVSIVNDSNIQDALLYKDRKLAIKALESLSLNMRENTPFKNIKIHLHTRDNNSFLRSWNIDSFGDDLSSFRASVVEVNKNKKVLNGFEIGNAGLELRAVVPVFKGSTHVGSIEFMQGLNSIAKDFKDDNRAYLVLMDSKLARASYDKNNLLNEYIISQKFIDEEFLKDAKNINFKKLLNDNYLISKNYFYTYKNIVDFQGKELGITLLAEPIKDVEQAINQASKIVYVALTILVLALIGTMIVSLISMKRSIIKPILNLKKSIDSIKDNSKNATRIEIDSEDEIGEVVNSFNSYLDSIEEGIRKDQIVIDETKDIIEKVNAGLYNDSVKGKANSSRVNSLVSEINTMIEKTQSNLTQVSDALVALSHAKFDYKVPEIKDTTGIIASLLSGIRVTQSSINEVMCLIDKSTIELTQSSSQLEDASKTLSQSSNIQAASLEETAAAIEEISATITRSSQNASNMAKQATNVTESTNQGLALAEQTAISMDEINKEVSEINEAISVIDNIAFQTNILSLNAAVEAATAGEAGKGFAVVAQEVRNLANRSAEAANEIKLIVEKATLKAREGKNTTNRMIEGFNELHESINITIGLIEDVSTASKEQQQAMEQITSTVNSLDQATQKNASLASNISEMAIQSSKLAINLNETINQTSFDKNAYKRICDTSMIIDINKLKSDHIVFKNNNFAACKEGHICTVTSSKDCNLGKWILANSNRNFAKTSEWEELNKAHDLVHSLVQETIVLYSNSRPNSEIFKVTNEIEKNTQIVFEMLNKVREINCNN</sequence>
<dbReference type="InterPro" id="IPR025991">
    <property type="entry name" value="Chemoreceptor_zinc-bind_dom"/>
</dbReference>
<comment type="caution">
    <text evidence="7">The sequence shown here is derived from an EMBL/GenBank/DDBJ whole genome shotgun (WGS) entry which is preliminary data.</text>
</comment>
<dbReference type="InterPro" id="IPR003660">
    <property type="entry name" value="HAMP_dom"/>
</dbReference>
<dbReference type="CDD" id="cd06225">
    <property type="entry name" value="HAMP"/>
    <property type="match status" value="1"/>
</dbReference>
<dbReference type="EMBL" id="VBUF01000003">
    <property type="protein sequence ID" value="TLS71862.1"/>
    <property type="molecule type" value="Genomic_DNA"/>
</dbReference>
<dbReference type="InterPro" id="IPR004089">
    <property type="entry name" value="MCPsignal_dom"/>
</dbReference>
<feature type="domain" description="HAMP" evidence="6">
    <location>
        <begin position="316"/>
        <end position="369"/>
    </location>
</feature>
<dbReference type="PANTHER" id="PTHR43531:SF14">
    <property type="entry name" value="METHYL-ACCEPTING CHEMOTAXIS PROTEIN I-RELATED"/>
    <property type="match status" value="1"/>
</dbReference>
<dbReference type="SMART" id="SM00283">
    <property type="entry name" value="MA"/>
    <property type="match status" value="1"/>
</dbReference>
<dbReference type="GO" id="GO:0007165">
    <property type="term" value="P:signal transduction"/>
    <property type="evidence" value="ECO:0007669"/>
    <property type="project" value="UniProtKB-KW"/>
</dbReference>
<dbReference type="PATRIC" id="fig|544718.43.peg.1338"/>
<organism evidence="7 9">
    <name type="scientific">Aliarcobacter thereius</name>
    <dbReference type="NCBI Taxonomy" id="544718"/>
    <lineage>
        <taxon>Bacteria</taxon>
        <taxon>Pseudomonadati</taxon>
        <taxon>Campylobacterota</taxon>
        <taxon>Epsilonproteobacteria</taxon>
        <taxon>Campylobacterales</taxon>
        <taxon>Arcobacteraceae</taxon>
        <taxon>Aliarcobacter</taxon>
    </lineage>
</organism>
<name>A0A1C0B6P6_9BACT</name>
<protein>
    <submittedName>
        <fullName evidence="8">HAMP domain-containing protein</fullName>
    </submittedName>
    <submittedName>
        <fullName evidence="7">Methyl-accepting chemotaxis protein IV</fullName>
    </submittedName>
</protein>
<proteinExistence type="inferred from homology"/>
<keyword evidence="1" id="KW-0488">Methylation</keyword>
<reference evidence="9" key="2">
    <citation type="submission" date="2015-05" db="EMBL/GenBank/DDBJ databases">
        <authorList>
            <person name="Rovetto F."/>
            <person name="Cocolin L."/>
            <person name="Illeghems K."/>
            <person name="Van Nieuwerburgh F."/>
            <person name="Houf K."/>
        </authorList>
    </citation>
    <scope>NUCLEOTIDE SEQUENCE [LARGE SCALE GENOMIC DNA]</scope>
    <source>
        <strain evidence="9">DU22</strain>
    </source>
</reference>
<evidence type="ECO:0000313" key="8">
    <source>
        <dbReference type="EMBL" id="TLS71862.1"/>
    </source>
</evidence>
<evidence type="ECO:0000256" key="3">
    <source>
        <dbReference type="PROSITE-ProRule" id="PRU00284"/>
    </source>
</evidence>
<feature type="domain" description="Methyl-accepting transducer" evidence="5">
    <location>
        <begin position="474"/>
        <end position="703"/>
    </location>
</feature>
<keyword evidence="4" id="KW-1133">Transmembrane helix</keyword>
<dbReference type="EMBL" id="LCUJ01000003">
    <property type="protein sequence ID" value="OCL99275.1"/>
    <property type="molecule type" value="Genomic_DNA"/>
</dbReference>
<evidence type="ECO:0000313" key="10">
    <source>
        <dbReference type="Proteomes" id="UP000308001"/>
    </source>
</evidence>
<keyword evidence="4" id="KW-0472">Membrane</keyword>
<dbReference type="AlphaFoldDB" id="A0A1C0B6P6"/>
<keyword evidence="4" id="KW-0812">Transmembrane</keyword>
<feature type="transmembrane region" description="Helical" evidence="4">
    <location>
        <begin position="291"/>
        <end position="312"/>
    </location>
</feature>
<reference evidence="7" key="1">
    <citation type="submission" date="2015-05" db="EMBL/GenBank/DDBJ databases">
        <authorList>
            <person name="Wang D.B."/>
            <person name="Wang M."/>
        </authorList>
    </citation>
    <scope>NUCLEOTIDE SEQUENCE [LARGE SCALE GENOMIC DNA]</scope>
    <source>
        <strain evidence="7">DU22</strain>
    </source>
</reference>
<dbReference type="Gene3D" id="1.10.287.950">
    <property type="entry name" value="Methyl-accepting chemotaxis protein"/>
    <property type="match status" value="1"/>
</dbReference>
<reference evidence="8 10" key="3">
    <citation type="submission" date="2019-05" db="EMBL/GenBank/DDBJ databases">
        <title>Arcobacter cibarius and Arcobacter thereius providing challenges in identification an antibiotic susceptibility and Quinolone resistance.</title>
        <authorList>
            <person name="Busch A."/>
            <person name="Hanel I."/>
            <person name="Hotzel H."/>
            <person name="Tomaso H."/>
        </authorList>
    </citation>
    <scope>NUCLEOTIDE SEQUENCE [LARGE SCALE GENOMIC DNA]</scope>
    <source>
        <strain evidence="8 10">17CS1191_2</strain>
    </source>
</reference>
<dbReference type="Proteomes" id="UP000308001">
    <property type="component" value="Unassembled WGS sequence"/>
</dbReference>